<evidence type="ECO:0000256" key="2">
    <source>
        <dbReference type="SAM" id="SignalP"/>
    </source>
</evidence>
<sequence>MSWRSLSAELCLMILEFAVESHPSLCRQGDRYAFSAYASVCQEWRWIFDPCNSSRIVVDQDRISDLDNVCQVDSEEDSEAKKQSDLVFTGTRVDLLSVLSKWPQRRNVRPDGGMTTTLMMLRGGLSLEVSAFSPSNYRHGFRDFRLQDDYPIWFNFEACDDEDMDWVADRERAERMKLEKHHDPDHGWDNGTQSPVSLGARKRINKNLSLQWDDDDGEEEDQVAGLEDSSTRRRRQLPKVTAITDFTVRRQSYRSVDSASLRKILVAFPNLRYSIHEPWYNINKKLRYTLLFQDSSKTLNPEKPTGGRGGGQGARTRCPLGRALAKTTRLSGMELFSAGFLVDAFDFFHEFREAASLQMLSQQPPPPDDPRIWSNLKRLHLTSGRLNPHLASWKRQEVLLRAGRAATMMPSLEGMALWNGGEGFCYIMRYVRFSVDREPMLVLASTIEDAAHSDFSPQVLAVWRMVPKTAREPSHVDPRIWLEKIKRPTAYIRSSARTVSLLRGVQILHDVTIHQMIAEERFFLPLTDGSLGEQCLLQEP</sequence>
<comment type="caution">
    <text evidence="4">The sequence shown here is derived from an EMBL/GenBank/DDBJ whole genome shotgun (WGS) entry which is preliminary data.</text>
</comment>
<accession>A0AAE0NG66</accession>
<keyword evidence="2" id="KW-0732">Signal</keyword>
<gene>
    <name evidence="4" type="ORF">B0H63DRAFT_545151</name>
</gene>
<dbReference type="EMBL" id="JAULSW010000005">
    <property type="protein sequence ID" value="KAK3380923.1"/>
    <property type="molecule type" value="Genomic_DNA"/>
</dbReference>
<proteinExistence type="predicted"/>
<feature type="chain" id="PRO_5042004647" description="DUF6546 domain-containing protein" evidence="2">
    <location>
        <begin position="22"/>
        <end position="540"/>
    </location>
</feature>
<dbReference type="Pfam" id="PF20183">
    <property type="entry name" value="DUF6546"/>
    <property type="match status" value="1"/>
</dbReference>
<organism evidence="4 5">
    <name type="scientific">Podospora didyma</name>
    <dbReference type="NCBI Taxonomy" id="330526"/>
    <lineage>
        <taxon>Eukaryota</taxon>
        <taxon>Fungi</taxon>
        <taxon>Dikarya</taxon>
        <taxon>Ascomycota</taxon>
        <taxon>Pezizomycotina</taxon>
        <taxon>Sordariomycetes</taxon>
        <taxon>Sordariomycetidae</taxon>
        <taxon>Sordariales</taxon>
        <taxon>Podosporaceae</taxon>
        <taxon>Podospora</taxon>
    </lineage>
</organism>
<feature type="compositionally biased region" description="Basic and acidic residues" evidence="1">
    <location>
        <begin position="178"/>
        <end position="188"/>
    </location>
</feature>
<dbReference type="Proteomes" id="UP001285441">
    <property type="component" value="Unassembled WGS sequence"/>
</dbReference>
<feature type="region of interest" description="Disordered" evidence="1">
    <location>
        <begin position="178"/>
        <end position="232"/>
    </location>
</feature>
<name>A0AAE0NG66_9PEZI</name>
<reference evidence="4" key="1">
    <citation type="journal article" date="2023" name="Mol. Phylogenet. Evol.">
        <title>Genome-scale phylogeny and comparative genomics of the fungal order Sordariales.</title>
        <authorList>
            <person name="Hensen N."/>
            <person name="Bonometti L."/>
            <person name="Westerberg I."/>
            <person name="Brannstrom I.O."/>
            <person name="Guillou S."/>
            <person name="Cros-Aarteil S."/>
            <person name="Calhoun S."/>
            <person name="Haridas S."/>
            <person name="Kuo A."/>
            <person name="Mondo S."/>
            <person name="Pangilinan J."/>
            <person name="Riley R."/>
            <person name="LaButti K."/>
            <person name="Andreopoulos B."/>
            <person name="Lipzen A."/>
            <person name="Chen C."/>
            <person name="Yan M."/>
            <person name="Daum C."/>
            <person name="Ng V."/>
            <person name="Clum A."/>
            <person name="Steindorff A."/>
            <person name="Ohm R.A."/>
            <person name="Martin F."/>
            <person name="Silar P."/>
            <person name="Natvig D.O."/>
            <person name="Lalanne C."/>
            <person name="Gautier V."/>
            <person name="Ament-Velasquez S.L."/>
            <person name="Kruys A."/>
            <person name="Hutchinson M.I."/>
            <person name="Powell A.J."/>
            <person name="Barry K."/>
            <person name="Miller A.N."/>
            <person name="Grigoriev I.V."/>
            <person name="Debuchy R."/>
            <person name="Gladieux P."/>
            <person name="Hiltunen Thoren M."/>
            <person name="Johannesson H."/>
        </authorList>
    </citation>
    <scope>NUCLEOTIDE SEQUENCE</scope>
    <source>
        <strain evidence="4">CBS 232.78</strain>
    </source>
</reference>
<dbReference type="InterPro" id="IPR046676">
    <property type="entry name" value="DUF6546"/>
</dbReference>
<feature type="compositionally biased region" description="Acidic residues" evidence="1">
    <location>
        <begin position="212"/>
        <end position="222"/>
    </location>
</feature>
<keyword evidence="5" id="KW-1185">Reference proteome</keyword>
<reference evidence="4" key="2">
    <citation type="submission" date="2023-06" db="EMBL/GenBank/DDBJ databases">
        <authorList>
            <consortium name="Lawrence Berkeley National Laboratory"/>
            <person name="Haridas S."/>
            <person name="Hensen N."/>
            <person name="Bonometti L."/>
            <person name="Westerberg I."/>
            <person name="Brannstrom I.O."/>
            <person name="Guillou S."/>
            <person name="Cros-Aarteil S."/>
            <person name="Calhoun S."/>
            <person name="Kuo A."/>
            <person name="Mondo S."/>
            <person name="Pangilinan J."/>
            <person name="Riley R."/>
            <person name="LaButti K."/>
            <person name="Andreopoulos B."/>
            <person name="Lipzen A."/>
            <person name="Chen C."/>
            <person name="Yanf M."/>
            <person name="Daum C."/>
            <person name="Ng V."/>
            <person name="Clum A."/>
            <person name="Steindorff A."/>
            <person name="Ohm R."/>
            <person name="Martin F."/>
            <person name="Silar P."/>
            <person name="Natvig D."/>
            <person name="Lalanne C."/>
            <person name="Gautier V."/>
            <person name="Ament-velasquez S.L."/>
            <person name="Kruys A."/>
            <person name="Hutchinson M.I."/>
            <person name="Powell A.J."/>
            <person name="Barry K."/>
            <person name="Miller A.N."/>
            <person name="Grigoriev I.V."/>
            <person name="Debuchy R."/>
            <person name="Gladieux P."/>
            <person name="Thoren M.H."/>
            <person name="Johannesson H."/>
        </authorList>
    </citation>
    <scope>NUCLEOTIDE SEQUENCE</scope>
    <source>
        <strain evidence="4">CBS 232.78</strain>
    </source>
</reference>
<feature type="region of interest" description="Disordered" evidence="1">
    <location>
        <begin position="297"/>
        <end position="317"/>
    </location>
</feature>
<dbReference type="AlphaFoldDB" id="A0AAE0NG66"/>
<feature type="signal peptide" evidence="2">
    <location>
        <begin position="1"/>
        <end position="21"/>
    </location>
</feature>
<evidence type="ECO:0000259" key="3">
    <source>
        <dbReference type="Pfam" id="PF20183"/>
    </source>
</evidence>
<protein>
    <recommendedName>
        <fullName evidence="3">DUF6546 domain-containing protein</fullName>
    </recommendedName>
</protein>
<evidence type="ECO:0000256" key="1">
    <source>
        <dbReference type="SAM" id="MobiDB-lite"/>
    </source>
</evidence>
<evidence type="ECO:0000313" key="4">
    <source>
        <dbReference type="EMBL" id="KAK3380923.1"/>
    </source>
</evidence>
<feature type="domain" description="DUF6546" evidence="3">
    <location>
        <begin position="284"/>
        <end position="503"/>
    </location>
</feature>
<evidence type="ECO:0000313" key="5">
    <source>
        <dbReference type="Proteomes" id="UP001285441"/>
    </source>
</evidence>